<name>A0A139A8A4_GONPJ</name>
<dbReference type="AlphaFoldDB" id="A0A139A8A4"/>
<evidence type="ECO:0000313" key="1">
    <source>
        <dbReference type="EMBL" id="KXS12929.1"/>
    </source>
</evidence>
<dbReference type="EMBL" id="KQ965783">
    <property type="protein sequence ID" value="KXS12929.1"/>
    <property type="molecule type" value="Genomic_DNA"/>
</dbReference>
<proteinExistence type="predicted"/>
<evidence type="ECO:0000313" key="2">
    <source>
        <dbReference type="Proteomes" id="UP000070544"/>
    </source>
</evidence>
<reference evidence="1 2" key="1">
    <citation type="journal article" date="2015" name="Genome Biol. Evol.">
        <title>Phylogenomic analyses indicate that early fungi evolved digesting cell walls of algal ancestors of land plants.</title>
        <authorList>
            <person name="Chang Y."/>
            <person name="Wang S."/>
            <person name="Sekimoto S."/>
            <person name="Aerts A.L."/>
            <person name="Choi C."/>
            <person name="Clum A."/>
            <person name="LaButti K.M."/>
            <person name="Lindquist E.A."/>
            <person name="Yee Ngan C."/>
            <person name="Ohm R.A."/>
            <person name="Salamov A.A."/>
            <person name="Grigoriev I.V."/>
            <person name="Spatafora J.W."/>
            <person name="Berbee M.L."/>
        </authorList>
    </citation>
    <scope>NUCLEOTIDE SEQUENCE [LARGE SCALE GENOMIC DNA]</scope>
    <source>
        <strain evidence="1 2">JEL478</strain>
    </source>
</reference>
<gene>
    <name evidence="1" type="ORF">M427DRAFT_386994</name>
</gene>
<dbReference type="Proteomes" id="UP000070544">
    <property type="component" value="Unassembled WGS sequence"/>
</dbReference>
<organism evidence="1 2">
    <name type="scientific">Gonapodya prolifera (strain JEL478)</name>
    <name type="common">Monoblepharis prolifera</name>
    <dbReference type="NCBI Taxonomy" id="1344416"/>
    <lineage>
        <taxon>Eukaryota</taxon>
        <taxon>Fungi</taxon>
        <taxon>Fungi incertae sedis</taxon>
        <taxon>Chytridiomycota</taxon>
        <taxon>Chytridiomycota incertae sedis</taxon>
        <taxon>Monoblepharidomycetes</taxon>
        <taxon>Monoblepharidales</taxon>
        <taxon>Gonapodyaceae</taxon>
        <taxon>Gonapodya</taxon>
    </lineage>
</organism>
<accession>A0A139A8A4</accession>
<sequence>MGALLLQEAKDTGVLIPKYLSPDEIREWNIGVVKKRVERIKACEALLVKSGAKPFVELKNTTSSISAMTEEKQSSGKEPRDRVDPLRTAYQYYGGEAKRMKSFKWTTAQPGEEADRYHALFDACFRGDATKILELTVNGPPGKEALVACRVSYRNSNNYLNLFAVSILFGHSECLKALLEAASRQYAAVPVEDEKEKGKIAKLSNRAPLQMMMMSLEIPMTIWMISKKMRQQGNHYHLKTTMFLTSHLSPIFVRLICFSWILQFRNVTCFPIC</sequence>
<protein>
    <submittedName>
        <fullName evidence="1">Uncharacterized protein</fullName>
    </submittedName>
</protein>
<keyword evidence="2" id="KW-1185">Reference proteome</keyword>